<sequence>MDLLIDTIQRYISLSPEEEGIIRNLFREQKFGKGEHLLLAGQVCKNIFFIEQGLVRYYVSIDGEEKTSYFNKEGEFVCDYSSFLPQQPAQTNIQALEEAIVYSISKSDIEVLYQRVREGDRFGRLALGEVYVTAIHQISSLYADSPEQRYQNFFDNFPDIAQRIPQYYIASYVGIKPQSLSRIRKRLAQKH</sequence>
<protein>
    <submittedName>
        <fullName evidence="2">CRP-like cAMP-binding protein</fullName>
    </submittedName>
</protein>
<dbReference type="EMBL" id="JAVDTI010000003">
    <property type="protein sequence ID" value="MDR6805989.1"/>
    <property type="molecule type" value="Genomic_DNA"/>
</dbReference>
<dbReference type="Gene3D" id="2.60.120.10">
    <property type="entry name" value="Jelly Rolls"/>
    <property type="match status" value="1"/>
</dbReference>
<dbReference type="InterPro" id="IPR000595">
    <property type="entry name" value="cNMP-bd_dom"/>
</dbReference>
<dbReference type="SUPFAM" id="SSF51206">
    <property type="entry name" value="cAMP-binding domain-like"/>
    <property type="match status" value="1"/>
</dbReference>
<evidence type="ECO:0000313" key="2">
    <source>
        <dbReference type="EMBL" id="MDR6805989.1"/>
    </source>
</evidence>
<dbReference type="InterPro" id="IPR018490">
    <property type="entry name" value="cNMP-bd_dom_sf"/>
</dbReference>
<organism evidence="2 3">
    <name type="scientific">Dyadobacter fermentans</name>
    <dbReference type="NCBI Taxonomy" id="94254"/>
    <lineage>
        <taxon>Bacteria</taxon>
        <taxon>Pseudomonadati</taxon>
        <taxon>Bacteroidota</taxon>
        <taxon>Cytophagia</taxon>
        <taxon>Cytophagales</taxon>
        <taxon>Spirosomataceae</taxon>
        <taxon>Dyadobacter</taxon>
    </lineage>
</organism>
<evidence type="ECO:0000259" key="1">
    <source>
        <dbReference type="PROSITE" id="PS50042"/>
    </source>
</evidence>
<feature type="domain" description="Cyclic nucleotide-binding" evidence="1">
    <location>
        <begin position="10"/>
        <end position="112"/>
    </location>
</feature>
<dbReference type="CDD" id="cd00038">
    <property type="entry name" value="CAP_ED"/>
    <property type="match status" value="1"/>
</dbReference>
<dbReference type="PROSITE" id="PS50042">
    <property type="entry name" value="CNMP_BINDING_3"/>
    <property type="match status" value="1"/>
</dbReference>
<dbReference type="Pfam" id="PF00027">
    <property type="entry name" value="cNMP_binding"/>
    <property type="match status" value="1"/>
</dbReference>
<keyword evidence="3" id="KW-1185">Reference proteome</keyword>
<name>A0ABU1QZ84_9BACT</name>
<proteinExistence type="predicted"/>
<evidence type="ECO:0000313" key="3">
    <source>
        <dbReference type="Proteomes" id="UP001264980"/>
    </source>
</evidence>
<dbReference type="InterPro" id="IPR014710">
    <property type="entry name" value="RmlC-like_jellyroll"/>
</dbReference>
<dbReference type="RefSeq" id="WP_309984393.1">
    <property type="nucleotide sequence ID" value="NZ_JAVDTI010000003.1"/>
</dbReference>
<comment type="caution">
    <text evidence="2">The sequence shown here is derived from an EMBL/GenBank/DDBJ whole genome shotgun (WGS) entry which is preliminary data.</text>
</comment>
<accession>A0ABU1QZ84</accession>
<dbReference type="Proteomes" id="UP001264980">
    <property type="component" value="Unassembled WGS sequence"/>
</dbReference>
<reference evidence="2 3" key="1">
    <citation type="submission" date="2023-07" db="EMBL/GenBank/DDBJ databases">
        <title>Sorghum-associated microbial communities from plants grown in Nebraska, USA.</title>
        <authorList>
            <person name="Schachtman D."/>
        </authorList>
    </citation>
    <scope>NUCLEOTIDE SEQUENCE [LARGE SCALE GENOMIC DNA]</scope>
    <source>
        <strain evidence="2 3">BE57</strain>
    </source>
</reference>
<gene>
    <name evidence="2" type="ORF">J2W84_003037</name>
</gene>